<evidence type="ECO:0000313" key="1">
    <source>
        <dbReference type="EMBL" id="MRW85376.1"/>
    </source>
</evidence>
<keyword evidence="2" id="KW-1185">Reference proteome</keyword>
<evidence type="ECO:0008006" key="3">
    <source>
        <dbReference type="Google" id="ProtNLM"/>
    </source>
</evidence>
<evidence type="ECO:0000313" key="2">
    <source>
        <dbReference type="Proteomes" id="UP000439986"/>
    </source>
</evidence>
<gene>
    <name evidence="1" type="ORF">GJ698_14920</name>
</gene>
<reference evidence="1 2" key="1">
    <citation type="submission" date="2019-11" db="EMBL/GenBank/DDBJ databases">
        <title>Novel species isolated from a subtropical stream in China.</title>
        <authorList>
            <person name="Lu H."/>
        </authorList>
    </citation>
    <scope>NUCLEOTIDE SEQUENCE [LARGE SCALE GENOMIC DNA]</scope>
    <source>
        <strain evidence="1 2">FT26W</strain>
    </source>
</reference>
<dbReference type="AlphaFoldDB" id="A0A844DAP1"/>
<sequence length="79" mass="8492">MNARFVPPAADLVFEAPYSNVSITTGDLNDHAIMRARQLAALLLAMQPPEGPDSLLWLAQQISDELVVCVERQCLGGAA</sequence>
<dbReference type="Proteomes" id="UP000439986">
    <property type="component" value="Unassembled WGS sequence"/>
</dbReference>
<accession>A0A844DAP1</accession>
<proteinExistence type="predicted"/>
<name>A0A844DAP1_9BURK</name>
<protein>
    <recommendedName>
        <fullName evidence="3">DUF3077 domain-containing protein</fullName>
    </recommendedName>
</protein>
<comment type="caution">
    <text evidence="1">The sequence shown here is derived from an EMBL/GenBank/DDBJ whole genome shotgun (WGS) entry which is preliminary data.</text>
</comment>
<dbReference type="RefSeq" id="WP_154358417.1">
    <property type="nucleotide sequence ID" value="NZ_WKJL01000010.1"/>
</dbReference>
<dbReference type="EMBL" id="WKJL01000010">
    <property type="protein sequence ID" value="MRW85376.1"/>
    <property type="molecule type" value="Genomic_DNA"/>
</dbReference>
<organism evidence="1 2">
    <name type="scientific">Duganella aquatilis</name>
    <dbReference type="NCBI Taxonomy" id="2666082"/>
    <lineage>
        <taxon>Bacteria</taxon>
        <taxon>Pseudomonadati</taxon>
        <taxon>Pseudomonadota</taxon>
        <taxon>Betaproteobacteria</taxon>
        <taxon>Burkholderiales</taxon>
        <taxon>Oxalobacteraceae</taxon>
        <taxon>Telluria group</taxon>
        <taxon>Duganella</taxon>
    </lineage>
</organism>